<proteinExistence type="predicted"/>
<dbReference type="InterPro" id="IPR002182">
    <property type="entry name" value="NB-ARC"/>
</dbReference>
<organism evidence="2">
    <name type="scientific">Anaerolinea thermolimosa</name>
    <dbReference type="NCBI Taxonomy" id="229919"/>
    <lineage>
        <taxon>Bacteria</taxon>
        <taxon>Bacillati</taxon>
        <taxon>Chloroflexota</taxon>
        <taxon>Anaerolineae</taxon>
        <taxon>Anaerolineales</taxon>
        <taxon>Anaerolineaceae</taxon>
        <taxon>Anaerolinea</taxon>
    </lineage>
</organism>
<dbReference type="SUPFAM" id="SSF52540">
    <property type="entry name" value="P-loop containing nucleoside triphosphate hydrolases"/>
    <property type="match status" value="1"/>
</dbReference>
<reference evidence="2" key="1">
    <citation type="journal article" date="2020" name="mSystems">
        <title>Genome- and Community-Level Interaction Insights into Carbon Utilization and Element Cycling Functions of Hydrothermarchaeota in Hydrothermal Sediment.</title>
        <authorList>
            <person name="Zhou Z."/>
            <person name="Liu Y."/>
            <person name="Xu W."/>
            <person name="Pan J."/>
            <person name="Luo Z.H."/>
            <person name="Li M."/>
        </authorList>
    </citation>
    <scope>NUCLEOTIDE SEQUENCE [LARGE SCALE GENOMIC DNA]</scope>
    <source>
        <strain evidence="2">SpSt-573</strain>
    </source>
</reference>
<sequence>MTQKPVKKLGKLSITILEHFVKSNLGEDFVKELRGDFDAAALLQDALEQTEKRFMAEFSDQELSRAMFVDLSQKDRPALIAAIEQFYKHPTDSHFHDTLCEVLLGDFDTLSRERVDKAITFYIQLLTEELALQDEDFREKVSFIVHFRGKNQPAHPKTRKPSAKQAKSIFQIPPLPPQGVFGREDELRSIREMLSLLEAGAVEIPPVALRGMGGIGKTTLALALAHDPAVQAEFPEGILWTSLGPKPTVRLLLDSWGRSLGIDLLPERDESACQNRLRQLLHDKKMLVVVDDVWDIKQGSYFQVGGPKSRTVFTTREVPIATALATRERTLRVEVIKPEAALALLYKLAPDVASVDRSTAIRLCERLEFLPLALTLAGRMLANETDVPQRMQRLLVELIERRDSRLQLLQAEGRQGVDEENPVSLQAILGMSVERLNKPDQERFAMLSVFGGEPLTWETKAVSAVWDCPQEESEATISRFIQRGLVEPHGNRYWMHALLADYAADMMKQMDL</sequence>
<dbReference type="PANTHER" id="PTHR47691">
    <property type="entry name" value="REGULATOR-RELATED"/>
    <property type="match status" value="1"/>
</dbReference>
<dbReference type="Gene3D" id="3.40.50.300">
    <property type="entry name" value="P-loop containing nucleotide triphosphate hydrolases"/>
    <property type="match status" value="1"/>
</dbReference>
<dbReference type="GO" id="GO:0043531">
    <property type="term" value="F:ADP binding"/>
    <property type="evidence" value="ECO:0007669"/>
    <property type="project" value="InterPro"/>
</dbReference>
<gene>
    <name evidence="2" type="ORF">ENT37_12625</name>
</gene>
<name>A0A7C4KJD5_9CHLR</name>
<dbReference type="Gene3D" id="1.10.10.10">
    <property type="entry name" value="Winged helix-like DNA-binding domain superfamily/Winged helix DNA-binding domain"/>
    <property type="match status" value="1"/>
</dbReference>
<accession>A0A7C4KJD5</accession>
<comment type="caution">
    <text evidence="2">The sequence shown here is derived from an EMBL/GenBank/DDBJ whole genome shotgun (WGS) entry which is preliminary data.</text>
</comment>
<protein>
    <recommendedName>
        <fullName evidence="1">NB-ARC domain-containing protein</fullName>
    </recommendedName>
</protein>
<evidence type="ECO:0000313" key="2">
    <source>
        <dbReference type="EMBL" id="HGS22693.1"/>
    </source>
</evidence>
<evidence type="ECO:0000259" key="1">
    <source>
        <dbReference type="Pfam" id="PF00931"/>
    </source>
</evidence>
<dbReference type="InterPro" id="IPR036388">
    <property type="entry name" value="WH-like_DNA-bd_sf"/>
</dbReference>
<dbReference type="Pfam" id="PF00931">
    <property type="entry name" value="NB-ARC"/>
    <property type="match status" value="1"/>
</dbReference>
<dbReference type="InterPro" id="IPR027417">
    <property type="entry name" value="P-loop_NTPase"/>
</dbReference>
<dbReference type="EMBL" id="DSYK01000630">
    <property type="protein sequence ID" value="HGS22693.1"/>
    <property type="molecule type" value="Genomic_DNA"/>
</dbReference>
<feature type="domain" description="NB-ARC" evidence="1">
    <location>
        <begin position="196"/>
        <end position="348"/>
    </location>
</feature>
<dbReference type="AlphaFoldDB" id="A0A7C4KJD5"/>
<dbReference type="PRINTS" id="PR00364">
    <property type="entry name" value="DISEASERSIST"/>
</dbReference>
<dbReference type="PANTHER" id="PTHR47691:SF3">
    <property type="entry name" value="HTH-TYPE TRANSCRIPTIONAL REGULATOR RV0890C-RELATED"/>
    <property type="match status" value="1"/>
</dbReference>